<dbReference type="SUPFAM" id="SSF53098">
    <property type="entry name" value="Ribonuclease H-like"/>
    <property type="match status" value="1"/>
</dbReference>
<accession>A0A498P153</accession>
<evidence type="ECO:0000313" key="2">
    <source>
        <dbReference type="Proteomes" id="UP000290572"/>
    </source>
</evidence>
<name>A0A498P153_LABRO</name>
<reference evidence="1 2" key="1">
    <citation type="submission" date="2018-03" db="EMBL/GenBank/DDBJ databases">
        <title>Draft genome sequence of Rohu Carp (Labeo rohita).</title>
        <authorList>
            <person name="Das P."/>
            <person name="Kushwaha B."/>
            <person name="Joshi C.G."/>
            <person name="Kumar D."/>
            <person name="Nagpure N.S."/>
            <person name="Sahoo L."/>
            <person name="Das S.P."/>
            <person name="Bit A."/>
            <person name="Patnaik S."/>
            <person name="Meher P.K."/>
            <person name="Jayasankar P."/>
            <person name="Koringa P.G."/>
            <person name="Patel N.V."/>
            <person name="Hinsu A.T."/>
            <person name="Kumar R."/>
            <person name="Pandey M."/>
            <person name="Agarwal S."/>
            <person name="Srivastava S."/>
            <person name="Singh M."/>
            <person name="Iquebal M.A."/>
            <person name="Jaiswal S."/>
            <person name="Angadi U.B."/>
            <person name="Kumar N."/>
            <person name="Raza M."/>
            <person name="Shah T.M."/>
            <person name="Rai A."/>
            <person name="Jena J.K."/>
        </authorList>
    </citation>
    <scope>NUCLEOTIDE SEQUENCE [LARGE SCALE GENOMIC DNA]</scope>
    <source>
        <strain evidence="1">DASCIFA01</strain>
        <tissue evidence="1">Testis</tissue>
    </source>
</reference>
<protein>
    <submittedName>
        <fullName evidence="1">General transcription factor II-I repeat domain-containing 2A-like protein</fullName>
    </submittedName>
</protein>
<evidence type="ECO:0000313" key="1">
    <source>
        <dbReference type="EMBL" id="RXN37666.1"/>
    </source>
</evidence>
<dbReference type="EMBL" id="QBIY01005537">
    <property type="protein sequence ID" value="RXN37666.1"/>
    <property type="molecule type" value="Genomic_DNA"/>
</dbReference>
<dbReference type="AlphaFoldDB" id="A0A498P153"/>
<sequence length="310" mass="35711">MAEDVEAQLRKDIEQCECFSLQFDESTDVVDVAQLCVFIRMVFGDMGAKEELLTILPLKGHTRGEDIFQAFMEFVNKTQLPLFKLISITTDGAPAMVGRTNGFIALCKQSEYFPDFLNYHCIIHQQALCGKILNMQEVMDVAMKIVCSVRARSLQRRLFRAHLEETGAEHTDLLLHTDVRWLSRGKFLARFWELLPDIKDFLKLSKHAEYTQLEDHQWLLDLAFLTDLTDLLNDFNLELQGKDKHVINMISSVNTFKSKLQLLSSRLQHCDLRNFPHMQAELRSQSKDFDSSGTYCLNKSITTSEYVLST</sequence>
<dbReference type="PANTHER" id="PTHR45913:SF21">
    <property type="entry name" value="DUF4371 DOMAIN-CONTAINING PROTEIN"/>
    <property type="match status" value="1"/>
</dbReference>
<proteinExistence type="predicted"/>
<keyword evidence="2" id="KW-1185">Reference proteome</keyword>
<dbReference type="PANTHER" id="PTHR45913">
    <property type="entry name" value="EPM2A-INTERACTING PROTEIN 1"/>
    <property type="match status" value="1"/>
</dbReference>
<gene>
    <name evidence="1" type="ORF">ROHU_001840</name>
</gene>
<comment type="caution">
    <text evidence="1">The sequence shown here is derived from an EMBL/GenBank/DDBJ whole genome shotgun (WGS) entry which is preliminary data.</text>
</comment>
<dbReference type="InterPro" id="IPR012337">
    <property type="entry name" value="RNaseH-like_sf"/>
</dbReference>
<organism evidence="1 2">
    <name type="scientific">Labeo rohita</name>
    <name type="common">Indian major carp</name>
    <name type="synonym">Cyprinus rohita</name>
    <dbReference type="NCBI Taxonomy" id="84645"/>
    <lineage>
        <taxon>Eukaryota</taxon>
        <taxon>Metazoa</taxon>
        <taxon>Chordata</taxon>
        <taxon>Craniata</taxon>
        <taxon>Vertebrata</taxon>
        <taxon>Euteleostomi</taxon>
        <taxon>Actinopterygii</taxon>
        <taxon>Neopterygii</taxon>
        <taxon>Teleostei</taxon>
        <taxon>Ostariophysi</taxon>
        <taxon>Cypriniformes</taxon>
        <taxon>Cyprinidae</taxon>
        <taxon>Labeoninae</taxon>
        <taxon>Labeonini</taxon>
        <taxon>Labeo</taxon>
    </lineage>
</organism>
<dbReference type="Proteomes" id="UP000290572">
    <property type="component" value="Unassembled WGS sequence"/>
</dbReference>
<dbReference type="STRING" id="84645.A0A498P153"/>